<dbReference type="InterPro" id="IPR039261">
    <property type="entry name" value="FNR_nucleotide-bd"/>
</dbReference>
<comment type="subcellular location">
    <subcellularLocation>
        <location evidence="1">Membrane</location>
        <topology evidence="1">Multi-pass membrane protein</topology>
    </subcellularLocation>
</comment>
<keyword evidence="10" id="KW-0406">Ion transport</keyword>
<dbReference type="PROSITE" id="PS51384">
    <property type="entry name" value="FAD_FR"/>
    <property type="match status" value="1"/>
</dbReference>
<feature type="transmembrane region" description="Helical" evidence="13">
    <location>
        <begin position="359"/>
        <end position="380"/>
    </location>
</feature>
<evidence type="ECO:0000256" key="10">
    <source>
        <dbReference type="ARBA" id="ARBA00023065"/>
    </source>
</evidence>
<dbReference type="OrthoDB" id="167398at2759"/>
<dbReference type="PANTHER" id="PTHR32361">
    <property type="entry name" value="FERRIC/CUPRIC REDUCTASE TRANSMEMBRANE COMPONENT"/>
    <property type="match status" value="1"/>
</dbReference>
<dbReference type="eggNOG" id="KOG0039">
    <property type="taxonomic scope" value="Eukaryota"/>
</dbReference>
<keyword evidence="5 13" id="KW-0812">Transmembrane</keyword>
<dbReference type="InterPro" id="IPR013112">
    <property type="entry name" value="FAD-bd_8"/>
</dbReference>
<dbReference type="GO" id="GO:0005886">
    <property type="term" value="C:plasma membrane"/>
    <property type="evidence" value="ECO:0007669"/>
    <property type="project" value="TreeGrafter"/>
</dbReference>
<feature type="transmembrane region" description="Helical" evidence="13">
    <location>
        <begin position="324"/>
        <end position="343"/>
    </location>
</feature>
<feature type="transmembrane region" description="Helical" evidence="13">
    <location>
        <begin position="166"/>
        <end position="190"/>
    </location>
</feature>
<dbReference type="Pfam" id="PF01794">
    <property type="entry name" value="Ferric_reduct"/>
    <property type="match status" value="1"/>
</dbReference>
<protein>
    <recommendedName>
        <fullName evidence="15">FAD-binding FR-type domain-containing protein</fullName>
    </recommendedName>
</protein>
<feature type="transmembrane region" description="Helical" evidence="13">
    <location>
        <begin position="278"/>
        <end position="300"/>
    </location>
</feature>
<keyword evidence="12" id="KW-0325">Glycoprotein</keyword>
<dbReference type="Gene3D" id="3.40.50.80">
    <property type="entry name" value="Nucleotide-binding domain of ferredoxin-NADP reductase (FNR) module"/>
    <property type="match status" value="1"/>
</dbReference>
<evidence type="ECO:0000256" key="13">
    <source>
        <dbReference type="SAM" id="Phobius"/>
    </source>
</evidence>
<dbReference type="SFLD" id="SFLDS00052">
    <property type="entry name" value="Ferric_Reductase_Domain"/>
    <property type="match status" value="1"/>
</dbReference>
<evidence type="ECO:0000256" key="3">
    <source>
        <dbReference type="ARBA" id="ARBA00022448"/>
    </source>
</evidence>
<organism evidence="16 17">
    <name type="scientific">Candida tropicalis (strain ATCC MYA-3404 / T1)</name>
    <name type="common">Yeast</name>
    <dbReference type="NCBI Taxonomy" id="294747"/>
    <lineage>
        <taxon>Eukaryota</taxon>
        <taxon>Fungi</taxon>
        <taxon>Dikarya</taxon>
        <taxon>Ascomycota</taxon>
        <taxon>Saccharomycotina</taxon>
        <taxon>Pichiomycetes</taxon>
        <taxon>Debaryomycetaceae</taxon>
        <taxon>Candida/Lodderomyces clade</taxon>
        <taxon>Candida</taxon>
    </lineage>
</organism>
<evidence type="ECO:0000256" key="11">
    <source>
        <dbReference type="ARBA" id="ARBA00023136"/>
    </source>
</evidence>
<evidence type="ECO:0000313" key="17">
    <source>
        <dbReference type="Proteomes" id="UP000002037"/>
    </source>
</evidence>
<gene>
    <name evidence="16" type="ORF">CTRG_03839</name>
</gene>
<proteinExistence type="inferred from homology"/>
<name>C5MDT7_CANTT</name>
<comment type="similarity">
    <text evidence="2">Belongs to the ferric reductase (FRE) family.</text>
</comment>
<keyword evidence="4" id="KW-0285">Flavoprotein</keyword>
<feature type="transmembrane region" description="Helical" evidence="13">
    <location>
        <begin position="245"/>
        <end position="266"/>
    </location>
</feature>
<evidence type="ECO:0000256" key="4">
    <source>
        <dbReference type="ARBA" id="ARBA00022630"/>
    </source>
</evidence>
<feature type="signal peptide" evidence="14">
    <location>
        <begin position="1"/>
        <end position="19"/>
    </location>
</feature>
<evidence type="ECO:0000256" key="8">
    <source>
        <dbReference type="ARBA" id="ARBA00022989"/>
    </source>
</evidence>
<dbReference type="CDD" id="cd06186">
    <property type="entry name" value="NOX_Duox_like_FAD_NADP"/>
    <property type="match status" value="1"/>
</dbReference>
<feature type="chain" id="PRO_5002952863" description="FAD-binding FR-type domain-containing protein" evidence="14">
    <location>
        <begin position="20"/>
        <end position="732"/>
    </location>
</feature>
<dbReference type="HOGENOM" id="CLU_010365_4_0_1"/>
<evidence type="ECO:0000256" key="9">
    <source>
        <dbReference type="ARBA" id="ARBA00023002"/>
    </source>
</evidence>
<dbReference type="SFLD" id="SFLDG01168">
    <property type="entry name" value="Ferric_reductase_subgroup_(FRE"/>
    <property type="match status" value="1"/>
</dbReference>
<dbReference type="Pfam" id="PF08030">
    <property type="entry name" value="NAD_binding_6"/>
    <property type="match status" value="1"/>
</dbReference>
<evidence type="ECO:0000256" key="14">
    <source>
        <dbReference type="SAM" id="SignalP"/>
    </source>
</evidence>
<reference evidence="16 17" key="1">
    <citation type="journal article" date="2009" name="Nature">
        <title>Evolution of pathogenicity and sexual reproduction in eight Candida genomes.</title>
        <authorList>
            <person name="Butler G."/>
            <person name="Rasmussen M.D."/>
            <person name="Lin M.F."/>
            <person name="Santos M.A."/>
            <person name="Sakthikumar S."/>
            <person name="Munro C.A."/>
            <person name="Rheinbay E."/>
            <person name="Grabherr M."/>
            <person name="Forche A."/>
            <person name="Reedy J.L."/>
            <person name="Agrafioti I."/>
            <person name="Arnaud M.B."/>
            <person name="Bates S."/>
            <person name="Brown A.J."/>
            <person name="Brunke S."/>
            <person name="Costanzo M.C."/>
            <person name="Fitzpatrick D.A."/>
            <person name="de Groot P.W."/>
            <person name="Harris D."/>
            <person name="Hoyer L.L."/>
            <person name="Hube B."/>
            <person name="Klis F.M."/>
            <person name="Kodira C."/>
            <person name="Lennard N."/>
            <person name="Logue M.E."/>
            <person name="Martin R."/>
            <person name="Neiman A.M."/>
            <person name="Nikolaou E."/>
            <person name="Quail M.A."/>
            <person name="Quinn J."/>
            <person name="Santos M.C."/>
            <person name="Schmitzberger F.F."/>
            <person name="Sherlock G."/>
            <person name="Shah P."/>
            <person name="Silverstein K.A."/>
            <person name="Skrzypek M.S."/>
            <person name="Soll D."/>
            <person name="Staggs R."/>
            <person name="Stansfield I."/>
            <person name="Stumpf M.P."/>
            <person name="Sudbery P.E."/>
            <person name="Srikantha T."/>
            <person name="Zeng Q."/>
            <person name="Berman J."/>
            <person name="Berriman M."/>
            <person name="Heitman J."/>
            <person name="Gow N.A."/>
            <person name="Lorenz M.C."/>
            <person name="Birren B.W."/>
            <person name="Kellis M."/>
            <person name="Cuomo C.A."/>
        </authorList>
    </citation>
    <scope>NUCLEOTIDE SEQUENCE [LARGE SCALE GENOMIC DNA]</scope>
    <source>
        <strain evidence="17">ATCC MYA-3404 / T1</strain>
    </source>
</reference>
<dbReference type="GO" id="GO:0015677">
    <property type="term" value="P:copper ion import"/>
    <property type="evidence" value="ECO:0007669"/>
    <property type="project" value="TreeGrafter"/>
</dbReference>
<dbReference type="RefSeq" id="XP_002549542.1">
    <property type="nucleotide sequence ID" value="XM_002549496.1"/>
</dbReference>
<accession>C5MDT7</accession>
<evidence type="ECO:0000256" key="12">
    <source>
        <dbReference type="ARBA" id="ARBA00023180"/>
    </source>
</evidence>
<feature type="transmembrane region" description="Helical" evidence="13">
    <location>
        <begin position="387"/>
        <end position="408"/>
    </location>
</feature>
<keyword evidence="17" id="KW-1185">Reference proteome</keyword>
<dbReference type="GO" id="GO:0000293">
    <property type="term" value="F:ferric-chelate reductase activity"/>
    <property type="evidence" value="ECO:0007669"/>
    <property type="project" value="UniProtKB-ARBA"/>
</dbReference>
<keyword evidence="7" id="KW-0249">Electron transport</keyword>
<evidence type="ECO:0000256" key="5">
    <source>
        <dbReference type="ARBA" id="ARBA00022692"/>
    </source>
</evidence>
<dbReference type="InterPro" id="IPR013121">
    <property type="entry name" value="Fe_red_NAD-bd_6"/>
</dbReference>
<dbReference type="EMBL" id="GG692399">
    <property type="protein sequence ID" value="EER32168.1"/>
    <property type="molecule type" value="Genomic_DNA"/>
</dbReference>
<dbReference type="InterPro" id="IPR051410">
    <property type="entry name" value="Ferric/Cupric_Reductase"/>
</dbReference>
<dbReference type="SUPFAM" id="SSF52343">
    <property type="entry name" value="Ferredoxin reductase-like, C-terminal NADP-linked domain"/>
    <property type="match status" value="1"/>
</dbReference>
<keyword evidence="14" id="KW-0732">Signal</keyword>
<keyword evidence="6" id="KW-0274">FAD</keyword>
<dbReference type="PANTHER" id="PTHR32361:SF9">
    <property type="entry name" value="FERRIC REDUCTASE TRANSMEMBRANE COMPONENT 3-RELATED"/>
    <property type="match status" value="1"/>
</dbReference>
<evidence type="ECO:0000313" key="16">
    <source>
        <dbReference type="EMBL" id="EER32168.1"/>
    </source>
</evidence>
<dbReference type="VEuPathDB" id="FungiDB:CTRG_03839"/>
<dbReference type="InterPro" id="IPR013130">
    <property type="entry name" value="Fe3_Rdtase_TM_dom"/>
</dbReference>
<dbReference type="GO" id="GO:0006879">
    <property type="term" value="P:intracellular iron ion homeostasis"/>
    <property type="evidence" value="ECO:0007669"/>
    <property type="project" value="TreeGrafter"/>
</dbReference>
<dbReference type="AlphaFoldDB" id="C5MDT7"/>
<sequence length="732" mass="83400">MRSHGLLLLLFSVITLVSAGHPYQYTPLDIAQYSCDAWITNHNPVCLAPTEWGGHNYDCYCNSNPAFATIMDCFINGYGNNSKIINEFAQMCNMTFDSMYIKYQLALNFNSTLFRNFSLGGIAKRWGKLTEDQLVKTPILYNYNNGSFGIYRESYDVFYQNTNRSILYGGILLAYWVAILFFAIIINLVLKMYLGCMINAFIGNFINGYRKTIGLPATFSQSKSKEFSFLGGFISGLIPSRLESLIITGFLIMTTVLSGINIYHVPGNPKDPTIHQELSGLIATRTGILVGYLVPLLILFSGRNNFLQWLTGWKFSTFMMYHRWISRVVIALVFTHGVTYSIYDKANGTYANNMKTTNVIWGIVACVCGGFIFFFGMLYFRRKAYEFFYVSHILLVIFFIVGAVYHLKPLSYDDYYWAAIAVWVFDRALRLLKLFSFGIKTAKLELLADETIRVTIPKPRTWKPRPGGHVFIHFLTPTHFWQSHPFSIGLCQEGSITLYCKVKGGITLSMYERLSNMPNRTSSIKVAVEGPYGEHSPGHRCRNLVYVAGGNGIPGLYSECVDLDKKAPENKTIKLVWVIRNWKSVSWFVDELKRLHGTRIQTTVFVTRPDDLSGLEYFNKRGGSNKKSHNPYEYEKEYLEKIDTKSVDLSIYSYPNSIIENLRAELPNVEFVEGKPSMDALVEYETSVADMSIAFITCGNPAMVDELRLAVTQNLHNTKHRVDFFEQLQAWS</sequence>
<evidence type="ECO:0000256" key="1">
    <source>
        <dbReference type="ARBA" id="ARBA00004141"/>
    </source>
</evidence>
<evidence type="ECO:0000256" key="2">
    <source>
        <dbReference type="ARBA" id="ARBA00006278"/>
    </source>
</evidence>
<dbReference type="KEGG" id="ctp:CTRG_03839"/>
<dbReference type="Pfam" id="PF08022">
    <property type="entry name" value="FAD_binding_8"/>
    <property type="match status" value="1"/>
</dbReference>
<keyword evidence="3" id="KW-0813">Transport</keyword>
<dbReference type="Proteomes" id="UP000002037">
    <property type="component" value="Unassembled WGS sequence"/>
</dbReference>
<evidence type="ECO:0000256" key="7">
    <source>
        <dbReference type="ARBA" id="ARBA00022982"/>
    </source>
</evidence>
<keyword evidence="9" id="KW-0560">Oxidoreductase</keyword>
<feature type="domain" description="FAD-binding FR-type" evidence="15">
    <location>
        <begin position="434"/>
        <end position="538"/>
    </location>
</feature>
<evidence type="ECO:0000259" key="15">
    <source>
        <dbReference type="PROSITE" id="PS51384"/>
    </source>
</evidence>
<evidence type="ECO:0000256" key="6">
    <source>
        <dbReference type="ARBA" id="ARBA00022827"/>
    </source>
</evidence>
<keyword evidence="8 13" id="KW-1133">Transmembrane helix</keyword>
<dbReference type="InterPro" id="IPR017927">
    <property type="entry name" value="FAD-bd_FR_type"/>
</dbReference>
<keyword evidence="11 13" id="KW-0472">Membrane</keyword>
<dbReference type="GeneID" id="8301465"/>
<dbReference type="GO" id="GO:0006826">
    <property type="term" value="P:iron ion transport"/>
    <property type="evidence" value="ECO:0007669"/>
    <property type="project" value="TreeGrafter"/>
</dbReference>